<dbReference type="Gene3D" id="3.90.1030.10">
    <property type="entry name" value="Ribosomal protein L17"/>
    <property type="match status" value="1"/>
</dbReference>
<dbReference type="PROSITE" id="PS01167">
    <property type="entry name" value="RIBOSOMAL_L17"/>
    <property type="match status" value="1"/>
</dbReference>
<dbReference type="SUPFAM" id="SSF64263">
    <property type="entry name" value="Prokaryotic ribosomal protein L17"/>
    <property type="match status" value="1"/>
</dbReference>
<keyword evidence="7" id="KW-1185">Reference proteome</keyword>
<accession>A0ABZ2JAC0</accession>
<proteinExistence type="inferred from homology"/>
<dbReference type="Proteomes" id="UP001375370">
    <property type="component" value="Chromosome"/>
</dbReference>
<evidence type="ECO:0000256" key="5">
    <source>
        <dbReference type="RuleBase" id="RU000660"/>
    </source>
</evidence>
<evidence type="ECO:0000313" key="7">
    <source>
        <dbReference type="Proteomes" id="UP001375370"/>
    </source>
</evidence>
<evidence type="ECO:0000313" key="6">
    <source>
        <dbReference type="EMBL" id="WWX25668.1"/>
    </source>
</evidence>
<gene>
    <name evidence="4 6" type="primary">rplQ</name>
    <name evidence="6" type="ORF">V8247_01480</name>
</gene>
<dbReference type="PANTHER" id="PTHR14413">
    <property type="entry name" value="RIBOSOMAL PROTEIN L17"/>
    <property type="match status" value="1"/>
</dbReference>
<keyword evidence="3 4" id="KW-0687">Ribonucleoprotein</keyword>
<evidence type="ECO:0000256" key="2">
    <source>
        <dbReference type="ARBA" id="ARBA00022980"/>
    </source>
</evidence>
<keyword evidence="2 4" id="KW-0689">Ribosomal protein</keyword>
<dbReference type="InterPro" id="IPR047859">
    <property type="entry name" value="Ribosomal_bL17_CS"/>
</dbReference>
<dbReference type="Pfam" id="PF01196">
    <property type="entry name" value="Ribosomal_L17"/>
    <property type="match status" value="1"/>
</dbReference>
<protein>
    <recommendedName>
        <fullName evidence="4">Large ribosomal subunit protein bL17</fullName>
    </recommendedName>
</protein>
<evidence type="ECO:0000256" key="4">
    <source>
        <dbReference type="HAMAP-Rule" id="MF_01368"/>
    </source>
</evidence>
<dbReference type="NCBIfam" id="TIGR00059">
    <property type="entry name" value="L17"/>
    <property type="match status" value="1"/>
</dbReference>
<evidence type="ECO:0000256" key="1">
    <source>
        <dbReference type="ARBA" id="ARBA00008777"/>
    </source>
</evidence>
<dbReference type="GO" id="GO:0005840">
    <property type="term" value="C:ribosome"/>
    <property type="evidence" value="ECO:0007669"/>
    <property type="project" value="UniProtKB-KW"/>
</dbReference>
<dbReference type="InterPro" id="IPR000456">
    <property type="entry name" value="Ribosomal_bL17"/>
</dbReference>
<organism evidence="6 7">
    <name type="scientific">Candidatus Dehalogenimonas loeffleri</name>
    <dbReference type="NCBI Taxonomy" id="3127115"/>
    <lineage>
        <taxon>Bacteria</taxon>
        <taxon>Bacillati</taxon>
        <taxon>Chloroflexota</taxon>
        <taxon>Dehalococcoidia</taxon>
        <taxon>Dehalococcoidales</taxon>
        <taxon>Dehalococcoidaceae</taxon>
        <taxon>Dehalogenimonas</taxon>
    </lineage>
</organism>
<evidence type="ECO:0000256" key="3">
    <source>
        <dbReference type="ARBA" id="ARBA00023274"/>
    </source>
</evidence>
<dbReference type="EMBL" id="CP146612">
    <property type="protein sequence ID" value="WWX25668.1"/>
    <property type="molecule type" value="Genomic_DNA"/>
</dbReference>
<comment type="subunit">
    <text evidence="4">Part of the 50S ribosomal subunit. Contacts protein L32.</text>
</comment>
<dbReference type="RefSeq" id="WP_338738058.1">
    <property type="nucleotide sequence ID" value="NZ_CP146612.1"/>
</dbReference>
<dbReference type="PANTHER" id="PTHR14413:SF16">
    <property type="entry name" value="LARGE RIBOSOMAL SUBUNIT PROTEIN BL17M"/>
    <property type="match status" value="1"/>
</dbReference>
<name>A0ABZ2JAC0_9CHLR</name>
<dbReference type="InterPro" id="IPR036373">
    <property type="entry name" value="Ribosomal_bL17_sf"/>
</dbReference>
<sequence length="117" mass="13354">MRHGLRSKRFDRDSGQRQALFRGLVTDLIGYEKITTTESRAKEIRRVAEKMVTLGKKGDLNARRRALAFIYDEKVVSKLFDELAGRFADRKGGYTRVIKLEPRQGDAAPMAVVELLK</sequence>
<dbReference type="HAMAP" id="MF_01368">
    <property type="entry name" value="Ribosomal_bL17"/>
    <property type="match status" value="1"/>
</dbReference>
<reference evidence="6 7" key="1">
    <citation type="submission" date="2024-03" db="EMBL/GenBank/DDBJ databases">
        <title>A Dehalogenimonas Isolated from Estuarine Sediments Dihaloeliminates Chlorinated Alkanes.</title>
        <authorList>
            <person name="Yang Y."/>
            <person name="Wang H."/>
        </authorList>
    </citation>
    <scope>NUCLEOTIDE SEQUENCE [LARGE SCALE GENOMIC DNA]</scope>
    <source>
        <strain evidence="6 7">W</strain>
    </source>
</reference>
<comment type="similarity">
    <text evidence="1 4 5">Belongs to the bacterial ribosomal protein bL17 family.</text>
</comment>